<feature type="compositionally biased region" description="Low complexity" evidence="2">
    <location>
        <begin position="31"/>
        <end position="48"/>
    </location>
</feature>
<dbReference type="PROSITE" id="PS50157">
    <property type="entry name" value="ZINC_FINGER_C2H2_2"/>
    <property type="match status" value="1"/>
</dbReference>
<feature type="region of interest" description="Disordered" evidence="2">
    <location>
        <begin position="169"/>
        <end position="212"/>
    </location>
</feature>
<dbReference type="EMBL" id="UYWX01021494">
    <property type="protein sequence ID" value="VDM35250.1"/>
    <property type="molecule type" value="Genomic_DNA"/>
</dbReference>
<dbReference type="GO" id="GO:0008270">
    <property type="term" value="F:zinc ion binding"/>
    <property type="evidence" value="ECO:0007669"/>
    <property type="project" value="UniProtKB-KW"/>
</dbReference>
<dbReference type="AlphaFoldDB" id="A0A0R3X9R0"/>
<sequence>MESKRRLSHANSEVDFSRGLRKRRLITIKPVKSAVSASGNSGASAKLATDSSSFNSTNPPKSSKLHVDSIKSRKSAADPSKQLHRSHGSSFNHKFLNLTPESKELRVSADAGNEYAGRKKGHTRLKSCSSFVHRRVNQKRACKKVFSNDLPMVESISFQNAGHHVNYAGSVPCEPTENQSSTDRSDTYQGIEKETSTAKASSLNPSSSLGLQISPVRKKSRKLIGELNIAKCKEGVEASNFKDTSVTSKGQPSSSKGSACDDGRDEFGVSLSQTTVMLTDVMQSDRLEPSVDVSTPLFSTLRNASVKLELITDMSAVNVNSPKEGSEDGVKSINSNDFIKNCDITTQIKGLTTERASNDDAEMTIAVEDRCDVTHTNNPEASMANGGPEVKPLRQDLEGYELPKLLKSQSSVTSTESTAGDLRFNNTHWMVVPPAGKPSIGSLASTGSSSKSSIASSKEYSCKSKNLVSTEINTAIGAATTSSTSAVSTAPMAPLLTGKVALVDWDCFIAKDQRRARCNNAAVATAPTTPTHNFSKSPLKSQPLPSANVKVPLYRSSDALTSQLFERCSPCRPKKRFADEVATLSPGKKQDTGDISSGNCSSSQTCFRNSSSSGSLQLFAEGSVVERTSVAMPSKSNEEISPKHVSTSSLDSSLPMNDDEKVSIRFMLEIFDCLFLQEATAPAVNNSQELAISPTKNRQFERKRLRPRKSIDYFGFAKRTKKRVRMEEVVNEVLSNNGNTRQTDAWKDEDFCRLTGFATLAELKVHRTISCRRKLKKSKRLKERNIEWYCPGCPSTQGPFESAAALLTHLLTCRTKKSVGGRVRVNHPALSSGPLCPSTLLGPSTTFGCSICGVIVASESRLDKHRRDEHNS</sequence>
<feature type="compositionally biased region" description="Polar residues" evidence="2">
    <location>
        <begin position="644"/>
        <end position="654"/>
    </location>
</feature>
<dbReference type="Proteomes" id="UP000274429">
    <property type="component" value="Unassembled WGS sequence"/>
</dbReference>
<evidence type="ECO:0000259" key="3">
    <source>
        <dbReference type="PROSITE" id="PS50157"/>
    </source>
</evidence>
<keyword evidence="5" id="KW-1185">Reference proteome</keyword>
<feature type="compositionally biased region" description="Polar residues" evidence="2">
    <location>
        <begin position="49"/>
        <end position="61"/>
    </location>
</feature>
<keyword evidence="1" id="KW-0862">Zinc</keyword>
<dbReference type="STRING" id="6205.A0A0R3X9R0"/>
<keyword evidence="1" id="KW-0479">Metal-binding</keyword>
<evidence type="ECO:0000313" key="5">
    <source>
        <dbReference type="Proteomes" id="UP000274429"/>
    </source>
</evidence>
<evidence type="ECO:0000313" key="4">
    <source>
        <dbReference type="EMBL" id="VDM35250.1"/>
    </source>
</evidence>
<reference evidence="6" key="1">
    <citation type="submission" date="2017-02" db="UniProtKB">
        <authorList>
            <consortium name="WormBaseParasite"/>
        </authorList>
    </citation>
    <scope>IDENTIFICATION</scope>
</reference>
<keyword evidence="1" id="KW-0863">Zinc-finger</keyword>
<dbReference type="OrthoDB" id="6248854at2759"/>
<dbReference type="WBParaSite" id="TTAC_0001028501-mRNA-1">
    <property type="protein sequence ID" value="TTAC_0001028501-mRNA-1"/>
    <property type="gene ID" value="TTAC_0001028501"/>
</dbReference>
<name>A0A0R3X9R0_HYDTA</name>
<feature type="region of interest" description="Disordered" evidence="2">
    <location>
        <begin position="241"/>
        <end position="266"/>
    </location>
</feature>
<protein>
    <submittedName>
        <fullName evidence="6">C2H2-type domain-containing protein</fullName>
    </submittedName>
</protein>
<organism evidence="6">
    <name type="scientific">Hydatigena taeniaeformis</name>
    <name type="common">Feline tapeworm</name>
    <name type="synonym">Taenia taeniaeformis</name>
    <dbReference type="NCBI Taxonomy" id="6205"/>
    <lineage>
        <taxon>Eukaryota</taxon>
        <taxon>Metazoa</taxon>
        <taxon>Spiralia</taxon>
        <taxon>Lophotrochozoa</taxon>
        <taxon>Platyhelminthes</taxon>
        <taxon>Cestoda</taxon>
        <taxon>Eucestoda</taxon>
        <taxon>Cyclophyllidea</taxon>
        <taxon>Taeniidae</taxon>
        <taxon>Hydatigera</taxon>
    </lineage>
</organism>
<evidence type="ECO:0000256" key="1">
    <source>
        <dbReference type="PROSITE-ProRule" id="PRU00042"/>
    </source>
</evidence>
<feature type="region of interest" description="Disordered" evidence="2">
    <location>
        <begin position="1"/>
        <end position="94"/>
    </location>
</feature>
<reference evidence="4 5" key="2">
    <citation type="submission" date="2018-11" db="EMBL/GenBank/DDBJ databases">
        <authorList>
            <consortium name="Pathogen Informatics"/>
        </authorList>
    </citation>
    <scope>NUCLEOTIDE SEQUENCE [LARGE SCALE GENOMIC DNA]</scope>
</reference>
<dbReference type="InterPro" id="IPR013087">
    <property type="entry name" value="Znf_C2H2_type"/>
</dbReference>
<feature type="compositionally biased region" description="Polar residues" evidence="2">
    <location>
        <begin position="241"/>
        <end position="257"/>
    </location>
</feature>
<dbReference type="PROSITE" id="PS00028">
    <property type="entry name" value="ZINC_FINGER_C2H2_1"/>
    <property type="match status" value="1"/>
</dbReference>
<gene>
    <name evidence="4" type="ORF">TTAC_LOCUS10270</name>
</gene>
<feature type="compositionally biased region" description="Basic and acidic residues" evidence="2">
    <location>
        <begin position="183"/>
        <end position="196"/>
    </location>
</feature>
<accession>A0A0R3X9R0</accession>
<evidence type="ECO:0000313" key="6">
    <source>
        <dbReference type="WBParaSite" id="TTAC_0001028501-mRNA-1"/>
    </source>
</evidence>
<feature type="compositionally biased region" description="Polar residues" evidence="2">
    <location>
        <begin position="197"/>
        <end position="211"/>
    </location>
</feature>
<evidence type="ECO:0000256" key="2">
    <source>
        <dbReference type="SAM" id="MobiDB-lite"/>
    </source>
</evidence>
<feature type="region of interest" description="Disordered" evidence="2">
    <location>
        <begin position="632"/>
        <end position="654"/>
    </location>
</feature>
<feature type="domain" description="C2H2-type" evidence="3">
    <location>
        <begin position="847"/>
        <end position="872"/>
    </location>
</feature>
<proteinExistence type="predicted"/>